<dbReference type="PROSITE" id="PS50850">
    <property type="entry name" value="MFS"/>
    <property type="match status" value="1"/>
</dbReference>
<feature type="transmembrane region" description="Helical" evidence="10">
    <location>
        <begin position="310"/>
        <end position="328"/>
    </location>
</feature>
<keyword evidence="6" id="KW-1003">Cell membrane</keyword>
<sequence>MVQADDLVEYGYRRVVITITAVLCALLEIVDTTIVNVALTNMRGSLGATLNDVAWVITAYAIANVIVIPMTSWLSQQFGRRNYFVVSIVLFTTASFLCGNAGTIWELIIYRFIQGLGGGALLVTAQTIITESYPAAKRGMAQAIYGMGVIVGPTLGPPLGGYIVDNFSWPYIFYINIPIGIVAAILAFSFVRSPKYGEKLKAHQVDWLGIFLLTAFIGSLQYVLEHGQQDDWFNDSTILVLSIVSVFGLLFFVWRELTYKHPIVNLSVLKDGNLRIGIVMCFILGFGLYGSTLIIPIYTQAILGWTATDAGLLLIPGSITTAFMMPIIGKMIQKGIPQGYMVGVGFLIFFFFTFMMYNRMTPDTGTEHLFWPLILRGIGLGLLFVPITTLSLSTLKGRSIGEGAAFTGMMRQLGGSFGIAIITTFISRFSQEHRVNLLAHLDPTKTNVQQRIALLQKGFMSKGYSSNEALKKAYQILDYSVMKQATVMAYMDVFMYLGILFLCCIPIIFLIKKGKNKIDPAEAMH</sequence>
<dbReference type="Gene3D" id="1.20.1720.10">
    <property type="entry name" value="Multidrug resistance protein D"/>
    <property type="match status" value="1"/>
</dbReference>
<feature type="transmembrane region" description="Helical" evidence="10">
    <location>
        <begin position="12"/>
        <end position="34"/>
    </location>
</feature>
<evidence type="ECO:0000256" key="2">
    <source>
        <dbReference type="ARBA" id="ARBA00004651"/>
    </source>
</evidence>
<dbReference type="PRINTS" id="PR01035">
    <property type="entry name" value="TCRTETA"/>
</dbReference>
<feature type="transmembrane region" description="Helical" evidence="10">
    <location>
        <begin position="205"/>
        <end position="224"/>
    </location>
</feature>
<feature type="transmembrane region" description="Helical" evidence="10">
    <location>
        <begin position="369"/>
        <end position="392"/>
    </location>
</feature>
<dbReference type="Proteomes" id="UP001319867">
    <property type="component" value="Chromosome"/>
</dbReference>
<dbReference type="InterPro" id="IPR005829">
    <property type="entry name" value="Sugar_transporter_CS"/>
</dbReference>
<feature type="transmembrane region" description="Helical" evidence="10">
    <location>
        <begin position="274"/>
        <end position="298"/>
    </location>
</feature>
<evidence type="ECO:0000256" key="10">
    <source>
        <dbReference type="SAM" id="Phobius"/>
    </source>
</evidence>
<dbReference type="InterPro" id="IPR036259">
    <property type="entry name" value="MFS_trans_sf"/>
</dbReference>
<dbReference type="CDD" id="cd17503">
    <property type="entry name" value="MFS_LmrB_MDR_like"/>
    <property type="match status" value="1"/>
</dbReference>
<dbReference type="PANTHER" id="PTHR42718">
    <property type="entry name" value="MAJOR FACILITATOR SUPERFAMILY MULTIDRUG TRANSPORTER MFSC"/>
    <property type="match status" value="1"/>
</dbReference>
<dbReference type="PANTHER" id="PTHR42718:SF9">
    <property type="entry name" value="MAJOR FACILITATOR SUPERFAMILY MULTIDRUG TRANSPORTER MFSC"/>
    <property type="match status" value="1"/>
</dbReference>
<evidence type="ECO:0000256" key="4">
    <source>
        <dbReference type="ARBA" id="ARBA00008537"/>
    </source>
</evidence>
<keyword evidence="9 10" id="KW-0472">Membrane</keyword>
<comment type="subcellular location">
    <subcellularLocation>
        <location evidence="2">Cell membrane</location>
        <topology evidence="2">Multi-pass membrane protein</topology>
    </subcellularLocation>
</comment>
<feature type="transmembrane region" description="Helical" evidence="10">
    <location>
        <begin position="54"/>
        <end position="75"/>
    </location>
</feature>
<keyword evidence="8 10" id="KW-1133">Transmembrane helix</keyword>
<keyword evidence="13" id="KW-1185">Reference proteome</keyword>
<reference evidence="12 13" key="2">
    <citation type="journal article" date="2022" name="Microorganisms">
        <title>Complete Genome Sequences of Two Flavobacterium ammonificans Strains and a Flavobacterium ammoniigenes Strain of Ammonifying Bacterioplankton Isolated from Surface River Water.</title>
        <authorList>
            <person name="Suda W."/>
            <person name="Ogata Y."/>
            <person name="Shindo C."/>
            <person name="Watanabe K."/>
        </authorList>
    </citation>
    <scope>NUCLEOTIDE SEQUENCE [LARGE SCALE GENOMIC DNA]</scope>
    <source>
        <strain evidence="12 13">GENT5</strain>
    </source>
</reference>
<keyword evidence="5" id="KW-0813">Transport</keyword>
<dbReference type="InterPro" id="IPR011701">
    <property type="entry name" value="MFS"/>
</dbReference>
<dbReference type="Pfam" id="PF07690">
    <property type="entry name" value="MFS_1"/>
    <property type="match status" value="1"/>
</dbReference>
<evidence type="ECO:0000313" key="12">
    <source>
        <dbReference type="EMBL" id="BDB55510.1"/>
    </source>
</evidence>
<dbReference type="InterPro" id="IPR020846">
    <property type="entry name" value="MFS_dom"/>
</dbReference>
<dbReference type="EMBL" id="AP025184">
    <property type="protein sequence ID" value="BDB55510.1"/>
    <property type="molecule type" value="Genomic_DNA"/>
</dbReference>
<organism evidence="12 13">
    <name type="scientific">Flavobacterium ammoniigenes</name>
    <dbReference type="NCBI Taxonomy" id="1751095"/>
    <lineage>
        <taxon>Bacteria</taxon>
        <taxon>Pseudomonadati</taxon>
        <taxon>Bacteroidota</taxon>
        <taxon>Flavobacteriia</taxon>
        <taxon>Flavobacteriales</taxon>
        <taxon>Flavobacteriaceae</taxon>
        <taxon>Flavobacterium</taxon>
    </lineage>
</organism>
<evidence type="ECO:0000256" key="7">
    <source>
        <dbReference type="ARBA" id="ARBA00022692"/>
    </source>
</evidence>
<feature type="transmembrane region" description="Helical" evidence="10">
    <location>
        <begin position="141"/>
        <end position="159"/>
    </location>
</feature>
<proteinExistence type="inferred from homology"/>
<feature type="transmembrane region" description="Helical" evidence="10">
    <location>
        <begin position="493"/>
        <end position="511"/>
    </location>
</feature>
<gene>
    <name evidence="12" type="ORF">GENT5_18150</name>
</gene>
<feature type="transmembrane region" description="Helical" evidence="10">
    <location>
        <begin position="413"/>
        <end position="430"/>
    </location>
</feature>
<dbReference type="Gene3D" id="1.20.1250.20">
    <property type="entry name" value="MFS general substrate transporter like domains"/>
    <property type="match status" value="1"/>
</dbReference>
<dbReference type="InterPro" id="IPR004638">
    <property type="entry name" value="EmrB-like"/>
</dbReference>
<comment type="similarity">
    <text evidence="4">Belongs to the major facilitator superfamily. EmrB family.</text>
</comment>
<dbReference type="NCBIfam" id="TIGR00711">
    <property type="entry name" value="efflux_EmrB"/>
    <property type="match status" value="1"/>
</dbReference>
<comment type="similarity">
    <text evidence="3">Belongs to the major facilitator superfamily. TCR/Tet family.</text>
</comment>
<feature type="transmembrane region" description="Helical" evidence="10">
    <location>
        <begin position="340"/>
        <end position="357"/>
    </location>
</feature>
<evidence type="ECO:0000256" key="8">
    <source>
        <dbReference type="ARBA" id="ARBA00022989"/>
    </source>
</evidence>
<feature type="transmembrane region" description="Helical" evidence="10">
    <location>
        <begin position="171"/>
        <end position="193"/>
    </location>
</feature>
<feature type="transmembrane region" description="Helical" evidence="10">
    <location>
        <begin position="108"/>
        <end position="129"/>
    </location>
</feature>
<evidence type="ECO:0000259" key="11">
    <source>
        <dbReference type="PROSITE" id="PS50850"/>
    </source>
</evidence>
<evidence type="ECO:0000256" key="1">
    <source>
        <dbReference type="ARBA" id="ARBA00003279"/>
    </source>
</evidence>
<protein>
    <submittedName>
        <fullName evidence="12">MFS transporter</fullName>
    </submittedName>
</protein>
<evidence type="ECO:0000256" key="3">
    <source>
        <dbReference type="ARBA" id="ARBA00007520"/>
    </source>
</evidence>
<feature type="transmembrane region" description="Helical" evidence="10">
    <location>
        <begin position="82"/>
        <end position="102"/>
    </location>
</feature>
<dbReference type="InterPro" id="IPR001958">
    <property type="entry name" value="Tet-R_TetA/multi-R_MdtG-like"/>
</dbReference>
<keyword evidence="7 10" id="KW-0812">Transmembrane</keyword>
<evidence type="ECO:0000313" key="13">
    <source>
        <dbReference type="Proteomes" id="UP001319867"/>
    </source>
</evidence>
<feature type="transmembrane region" description="Helical" evidence="10">
    <location>
        <begin position="236"/>
        <end position="254"/>
    </location>
</feature>
<dbReference type="SUPFAM" id="SSF103473">
    <property type="entry name" value="MFS general substrate transporter"/>
    <property type="match status" value="1"/>
</dbReference>
<name>A0ABM7V7H1_9FLAO</name>
<evidence type="ECO:0000256" key="6">
    <source>
        <dbReference type="ARBA" id="ARBA00022475"/>
    </source>
</evidence>
<evidence type="ECO:0000256" key="9">
    <source>
        <dbReference type="ARBA" id="ARBA00023136"/>
    </source>
</evidence>
<comment type="function">
    <text evidence="1">Resistance to tetracycline by an active tetracycline efflux. This is an energy-dependent process that decreases the accumulation of the antibiotic in whole cells. This protein functions as a metal-tetracycline/H(+) antiporter.</text>
</comment>
<reference evidence="12 13" key="1">
    <citation type="journal article" date="2022" name="Int. J. Syst. Evol. Microbiol.">
        <title>Flavobacterium ammonificans sp. nov. and Flavobacterium ammoniigenes sp. nov., ammonifying bacteria isolated from surface river water.</title>
        <authorList>
            <person name="Watanabe K."/>
            <person name="Kitamura T."/>
            <person name="Ogata Y."/>
            <person name="Shindo C."/>
            <person name="Suda W."/>
        </authorList>
    </citation>
    <scope>NUCLEOTIDE SEQUENCE [LARGE SCALE GENOMIC DNA]</scope>
    <source>
        <strain evidence="12 13">GENT5</strain>
    </source>
</reference>
<feature type="domain" description="Major facilitator superfamily (MFS) profile" evidence="11">
    <location>
        <begin position="17"/>
        <end position="516"/>
    </location>
</feature>
<evidence type="ECO:0000256" key="5">
    <source>
        <dbReference type="ARBA" id="ARBA00022448"/>
    </source>
</evidence>
<accession>A0ABM7V7H1</accession>
<dbReference type="PROSITE" id="PS00217">
    <property type="entry name" value="SUGAR_TRANSPORT_2"/>
    <property type="match status" value="1"/>
</dbReference>